<dbReference type="InterPro" id="IPR006047">
    <property type="entry name" value="GH13_cat_dom"/>
</dbReference>
<name>A0A1C7PCR7_9BACT</name>
<keyword evidence="2" id="KW-0378">Hydrolase</keyword>
<dbReference type="OrthoDB" id="9805159at2"/>
<evidence type="ECO:0000259" key="1">
    <source>
        <dbReference type="SMART" id="SM00642"/>
    </source>
</evidence>
<proteinExistence type="predicted"/>
<dbReference type="RefSeq" id="WP_067774933.1">
    <property type="nucleotide sequence ID" value="NZ_LIGX01000020.1"/>
</dbReference>
<dbReference type="GO" id="GO:0009313">
    <property type="term" value="P:oligosaccharide catabolic process"/>
    <property type="evidence" value="ECO:0007669"/>
    <property type="project" value="TreeGrafter"/>
</dbReference>
<dbReference type="SUPFAM" id="SSF51445">
    <property type="entry name" value="(Trans)glycosidases"/>
    <property type="match status" value="1"/>
</dbReference>
<dbReference type="PANTHER" id="PTHR10357:SF205">
    <property type="entry name" value="O-GLYCOSYL HYDROLASE FAMILY 13"/>
    <property type="match status" value="1"/>
</dbReference>
<dbReference type="AlphaFoldDB" id="A0A1C7PCR7"/>
<evidence type="ECO:0000313" key="2">
    <source>
        <dbReference type="EMBL" id="SEI01430.1"/>
    </source>
</evidence>
<feature type="domain" description="Glycosyl hydrolase family 13 catalytic" evidence="1">
    <location>
        <begin position="7"/>
        <end position="444"/>
    </location>
</feature>
<dbReference type="EMBL" id="LT629973">
    <property type="protein sequence ID" value="SEI01430.1"/>
    <property type="molecule type" value="Genomic_DNA"/>
</dbReference>
<dbReference type="Gene3D" id="3.20.20.80">
    <property type="entry name" value="Glycosidases"/>
    <property type="match status" value="1"/>
</dbReference>
<dbReference type="SMART" id="SM00642">
    <property type="entry name" value="Aamy"/>
    <property type="match status" value="1"/>
</dbReference>
<dbReference type="PATRIC" id="fig|1679444.3.peg.2692"/>
<sequence length="591" mass="65566">MRPVIYQLFVRHFSNFRESGVDWGTLEQNGCGTFRGITDKALLELASMGVTHVWLTGVLRQATQTSFPGLPAQPPCIVKGLEGSPYAVTDMFDVSPELAVEQSERLNEFEDLVFRCRRAGLVPMIDLVPNHVSRGYAPASASSPTLGAEDDFSLFCGRENAFFYLQRGAAGGGPPMRLPDGEYAPEAVHGRVTGNNAATWTPSRYDWYETVKLNYGANYELGAAAMDQLPGWLSRRCETPRTWQFMDDMIAYWQKQGVGGFRCDMAHMVPMYFWKWAISRARVRDAAVFFMAEAYNDDMRTTSDDVLPALLDAGFAGVYDADCYHHSHGLYDAGAWANDFDRLNGNESRLFGGGVRYVENHDEPRMCSPQHWGGVGEQVEEGVMTAVFAASKGPVLVYNGQEVGERAEGPSGYGGRDGRTSIFDYTCLPRLARWTNGGAYDGARLSPGEREMRSMHKNLLSLLNHPALKDGVFYGLNWANMRNETFGRAPGEEASGHWVYAFLRHHWEDASTLLVVCNLSPSLDFNDLRIHIPRQAQEWAGKGRGDYLFRDLLHKGAGAIPGSADMLATDGLHLPLKAGKAVILDWSVVRP</sequence>
<evidence type="ECO:0000313" key="3">
    <source>
        <dbReference type="Proteomes" id="UP000176204"/>
    </source>
</evidence>
<organism evidence="2 3">
    <name type="scientific">Akkermansia glycaniphila</name>
    <dbReference type="NCBI Taxonomy" id="1679444"/>
    <lineage>
        <taxon>Bacteria</taxon>
        <taxon>Pseudomonadati</taxon>
        <taxon>Verrucomicrobiota</taxon>
        <taxon>Verrucomicrobiia</taxon>
        <taxon>Verrucomicrobiales</taxon>
        <taxon>Akkermansiaceae</taxon>
        <taxon>Akkermansia</taxon>
    </lineage>
</organism>
<dbReference type="KEGG" id="agl:PYTT_2572"/>
<dbReference type="GO" id="GO:0004556">
    <property type="term" value="F:alpha-amylase activity"/>
    <property type="evidence" value="ECO:0007669"/>
    <property type="project" value="TreeGrafter"/>
</dbReference>
<dbReference type="InterPro" id="IPR017853">
    <property type="entry name" value="GH"/>
</dbReference>
<dbReference type="PANTHER" id="PTHR10357">
    <property type="entry name" value="ALPHA-AMYLASE FAMILY MEMBER"/>
    <property type="match status" value="1"/>
</dbReference>
<keyword evidence="3" id="KW-1185">Reference proteome</keyword>
<accession>A0A1C7PCR7</accession>
<dbReference type="STRING" id="1679444.PYTT_2572"/>
<dbReference type="Proteomes" id="UP000176204">
    <property type="component" value="Chromosome I"/>
</dbReference>
<dbReference type="Pfam" id="PF00128">
    <property type="entry name" value="Alpha-amylase"/>
    <property type="match status" value="1"/>
</dbReference>
<gene>
    <name evidence="2" type="ORF">PYTT_2572</name>
</gene>
<reference evidence="3" key="1">
    <citation type="submission" date="2016-09" db="EMBL/GenBank/DDBJ databases">
        <authorList>
            <person name="Koehorst J."/>
        </authorList>
    </citation>
    <scope>NUCLEOTIDE SEQUENCE [LARGE SCALE GENOMIC DNA]</scope>
</reference>
<protein>
    <submittedName>
        <fullName evidence="2">Glycoside hydrolase superfamily</fullName>
    </submittedName>
</protein>